<dbReference type="AlphaFoldDB" id="A0A849I6K2"/>
<name>A0A849I6K2_9HYPH</name>
<comment type="caution">
    <text evidence="2">The sequence shown here is derived from an EMBL/GenBank/DDBJ whole genome shotgun (WGS) entry which is preliminary data.</text>
</comment>
<dbReference type="Gene3D" id="3.40.50.10540">
    <property type="entry name" value="Crotonobetainyl-coa:carnitine coa-transferase, domain 1"/>
    <property type="match status" value="1"/>
</dbReference>
<dbReference type="InterPro" id="IPR023606">
    <property type="entry name" value="CoA-Trfase_III_dom_1_sf"/>
</dbReference>
<proteinExistence type="predicted"/>
<gene>
    <name evidence="2" type="ORF">HJG44_06480</name>
</gene>
<dbReference type="InterPro" id="IPR050483">
    <property type="entry name" value="CoA-transferase_III_domain"/>
</dbReference>
<protein>
    <submittedName>
        <fullName evidence="2">CoA transferase</fullName>
    </submittedName>
</protein>
<sequence length="378" mass="40114">MSEHPSHRPLDGLLVVALEQAVAAPFCSSRLADAGARVIKIERPEGDFARGYDRAVNGLATYFVWLNRGKESLVADIKDPADAALLHRILSRADLFIQNLAPGAAARAGFGSDELRARYPRLITVDISGYGTGHSYSDMKAYDLLVQAESGLAAITGHPAGPGRVGVSVCDIACGMAAHSAILEALIGRFRSGQGAKLEVSLFDGMADWMNVPLLYFEGTGQAPKRVGLAHPSICPYGAFETADGSLVLISIQNEREWRLFCNEVLGDPDLPSRPGFESNNARVANRGEVDAVVGSAFRAMMREEAAQRLNTARTAFGFVNEVADLVRHPALRRAEVATPAGPASIVAPPALIDGAARPLGPVPEIGEHGAAIRAEFA</sequence>
<evidence type="ECO:0000256" key="1">
    <source>
        <dbReference type="ARBA" id="ARBA00022679"/>
    </source>
</evidence>
<reference evidence="2 3" key="1">
    <citation type="submission" date="2020-04" db="EMBL/GenBank/DDBJ databases">
        <title>Enterovirga sp. isolate from soil.</title>
        <authorList>
            <person name="Chea S."/>
            <person name="Kim D.-U."/>
        </authorList>
    </citation>
    <scope>NUCLEOTIDE SEQUENCE [LARGE SCALE GENOMIC DNA]</scope>
    <source>
        <strain evidence="2 3">DB1703</strain>
    </source>
</reference>
<keyword evidence="1 2" id="KW-0808">Transferase</keyword>
<accession>A0A849I6K2</accession>
<dbReference type="GO" id="GO:0008410">
    <property type="term" value="F:CoA-transferase activity"/>
    <property type="evidence" value="ECO:0007669"/>
    <property type="project" value="TreeGrafter"/>
</dbReference>
<dbReference type="PANTHER" id="PTHR48207">
    <property type="entry name" value="SUCCINATE--HYDROXYMETHYLGLUTARATE COA-TRANSFERASE"/>
    <property type="match status" value="1"/>
</dbReference>
<dbReference type="RefSeq" id="WP_171217543.1">
    <property type="nucleotide sequence ID" value="NZ_JABEPP010000002.1"/>
</dbReference>
<dbReference type="InterPro" id="IPR003673">
    <property type="entry name" value="CoA-Trfase_fam_III"/>
</dbReference>
<dbReference type="EMBL" id="JABEPP010000002">
    <property type="protein sequence ID" value="NNM72039.1"/>
    <property type="molecule type" value="Genomic_DNA"/>
</dbReference>
<organism evidence="2 3">
    <name type="scientific">Enterovirga aerilata</name>
    <dbReference type="NCBI Taxonomy" id="2730920"/>
    <lineage>
        <taxon>Bacteria</taxon>
        <taxon>Pseudomonadati</taxon>
        <taxon>Pseudomonadota</taxon>
        <taxon>Alphaproteobacteria</taxon>
        <taxon>Hyphomicrobiales</taxon>
        <taxon>Methylobacteriaceae</taxon>
        <taxon>Enterovirga</taxon>
    </lineage>
</organism>
<dbReference type="Gene3D" id="3.30.1540.10">
    <property type="entry name" value="formyl-coa transferase, domain 3"/>
    <property type="match status" value="1"/>
</dbReference>
<dbReference type="PANTHER" id="PTHR48207:SF3">
    <property type="entry name" value="SUCCINATE--HYDROXYMETHYLGLUTARATE COA-TRANSFERASE"/>
    <property type="match status" value="1"/>
</dbReference>
<dbReference type="Proteomes" id="UP000564885">
    <property type="component" value="Unassembled WGS sequence"/>
</dbReference>
<evidence type="ECO:0000313" key="2">
    <source>
        <dbReference type="EMBL" id="NNM72039.1"/>
    </source>
</evidence>
<dbReference type="Pfam" id="PF02515">
    <property type="entry name" value="CoA_transf_3"/>
    <property type="match status" value="1"/>
</dbReference>
<dbReference type="InterPro" id="IPR044855">
    <property type="entry name" value="CoA-Trfase_III_dom3_sf"/>
</dbReference>
<keyword evidence="3" id="KW-1185">Reference proteome</keyword>
<evidence type="ECO:0000313" key="3">
    <source>
        <dbReference type="Proteomes" id="UP000564885"/>
    </source>
</evidence>
<dbReference type="SUPFAM" id="SSF89796">
    <property type="entry name" value="CoA-transferase family III (CaiB/BaiF)"/>
    <property type="match status" value="1"/>
</dbReference>